<evidence type="ECO:0000256" key="5">
    <source>
        <dbReference type="SAM" id="Phobius"/>
    </source>
</evidence>
<dbReference type="Pfam" id="PF03798">
    <property type="entry name" value="TRAM_LAG1_CLN8"/>
    <property type="match status" value="1"/>
</dbReference>
<comment type="subcellular location">
    <subcellularLocation>
        <location evidence="1">Membrane</location>
        <topology evidence="1">Multi-pass membrane protein</topology>
    </subcellularLocation>
</comment>
<dbReference type="InterPro" id="IPR006634">
    <property type="entry name" value="TLC-dom"/>
</dbReference>
<proteinExistence type="predicted"/>
<name>A0ABQ7J8C4_9APIC</name>
<evidence type="ECO:0000313" key="7">
    <source>
        <dbReference type="EMBL" id="KAF8820243.1"/>
    </source>
</evidence>
<accession>A0ABQ7J8C4</accession>
<dbReference type="PANTHER" id="PTHR12560">
    <property type="entry name" value="LONGEVITY ASSURANCE FACTOR 1 LAG1"/>
    <property type="match status" value="1"/>
</dbReference>
<feature type="domain" description="TLC" evidence="6">
    <location>
        <begin position="48"/>
        <end position="258"/>
    </location>
</feature>
<evidence type="ECO:0000259" key="6">
    <source>
        <dbReference type="SMART" id="SM00724"/>
    </source>
</evidence>
<feature type="transmembrane region" description="Helical" evidence="5">
    <location>
        <begin position="228"/>
        <end position="246"/>
    </location>
</feature>
<dbReference type="PROSITE" id="PS51257">
    <property type="entry name" value="PROKAR_LIPOPROTEIN"/>
    <property type="match status" value="1"/>
</dbReference>
<evidence type="ECO:0000256" key="4">
    <source>
        <dbReference type="ARBA" id="ARBA00023136"/>
    </source>
</evidence>
<evidence type="ECO:0000256" key="2">
    <source>
        <dbReference type="ARBA" id="ARBA00022692"/>
    </source>
</evidence>
<keyword evidence="3 5" id="KW-1133">Transmembrane helix</keyword>
<protein>
    <submittedName>
        <fullName evidence="7">Longevity-assurance protein (LAG1) domain-containing protein</fullName>
    </submittedName>
</protein>
<dbReference type="PIRSF" id="PIRSF005225">
    <property type="entry name" value="LAG1_LAC1"/>
    <property type="match status" value="1"/>
</dbReference>
<dbReference type="SMART" id="SM00724">
    <property type="entry name" value="TLC"/>
    <property type="match status" value="1"/>
</dbReference>
<keyword evidence="8" id="KW-1185">Reference proteome</keyword>
<sequence>MKLNTIFISLLIAIVAGCVSQLHIAVTALSRRILESELGPKIRELKILRFCNFVFKALFFVTITLYAFTSLKEYEWFPEELGGGGNSSLFWEGYPFQHTAGFLRWYFYINGGFQLCSLIFLLTEQPMPDFWETLLQNTCAIFLISFSYLANLLRIGSVIMFCHDFCDIFSSGCKALVDTSLKPLTLCLFFCLVASWGYLRLYCFPCVCLQSILREAPLLVPVQERLGWNWFIFLLLTQLLMNIYWFSLMIKMFWHFIYSGQTVDMQSPVAAVELKS</sequence>
<feature type="transmembrane region" description="Helical" evidence="5">
    <location>
        <begin position="6"/>
        <end position="29"/>
    </location>
</feature>
<comment type="caution">
    <text evidence="7">The sequence shown here is derived from an EMBL/GenBank/DDBJ whole genome shotgun (WGS) entry which is preliminary data.</text>
</comment>
<evidence type="ECO:0000313" key="8">
    <source>
        <dbReference type="Proteomes" id="UP000823046"/>
    </source>
</evidence>
<dbReference type="PANTHER" id="PTHR12560:SF0">
    <property type="entry name" value="LD18904P"/>
    <property type="match status" value="1"/>
</dbReference>
<keyword evidence="2 5" id="KW-0812">Transmembrane</keyword>
<feature type="transmembrane region" description="Helical" evidence="5">
    <location>
        <begin position="105"/>
        <end position="123"/>
    </location>
</feature>
<feature type="transmembrane region" description="Helical" evidence="5">
    <location>
        <begin position="50"/>
        <end position="68"/>
    </location>
</feature>
<dbReference type="Proteomes" id="UP000823046">
    <property type="component" value="Unassembled WGS sequence"/>
</dbReference>
<reference evidence="7 8" key="1">
    <citation type="journal article" date="2020" name="bioRxiv">
        <title>Metabolic contributions of an alphaproteobacterial endosymbiont in the apicomplexan Cardiosporidium cionae.</title>
        <authorList>
            <person name="Hunter E.S."/>
            <person name="Paight C.J."/>
            <person name="Lane C.E."/>
        </authorList>
    </citation>
    <scope>NUCLEOTIDE SEQUENCE [LARGE SCALE GENOMIC DNA]</scope>
    <source>
        <strain evidence="7">ESH_2018</strain>
    </source>
</reference>
<keyword evidence="4 5" id="KW-0472">Membrane</keyword>
<dbReference type="EMBL" id="JADAQX010000438">
    <property type="protein sequence ID" value="KAF8820243.1"/>
    <property type="molecule type" value="Genomic_DNA"/>
</dbReference>
<evidence type="ECO:0000256" key="1">
    <source>
        <dbReference type="ARBA" id="ARBA00004141"/>
    </source>
</evidence>
<evidence type="ECO:0000256" key="3">
    <source>
        <dbReference type="ARBA" id="ARBA00022989"/>
    </source>
</evidence>
<gene>
    <name evidence="7" type="ORF">IE077_003381</name>
</gene>
<dbReference type="InterPro" id="IPR016439">
    <property type="entry name" value="Lag1/Lac1-like"/>
</dbReference>
<organism evidence="7 8">
    <name type="scientific">Cardiosporidium cionae</name>
    <dbReference type="NCBI Taxonomy" id="476202"/>
    <lineage>
        <taxon>Eukaryota</taxon>
        <taxon>Sar</taxon>
        <taxon>Alveolata</taxon>
        <taxon>Apicomplexa</taxon>
        <taxon>Aconoidasida</taxon>
        <taxon>Nephromycida</taxon>
        <taxon>Cardiosporidium</taxon>
    </lineage>
</organism>